<organism evidence="7 8">
    <name type="scientific">Actinoplanes derwentensis</name>
    <dbReference type="NCBI Taxonomy" id="113562"/>
    <lineage>
        <taxon>Bacteria</taxon>
        <taxon>Bacillati</taxon>
        <taxon>Actinomycetota</taxon>
        <taxon>Actinomycetes</taxon>
        <taxon>Micromonosporales</taxon>
        <taxon>Micromonosporaceae</taxon>
        <taxon>Actinoplanes</taxon>
    </lineage>
</organism>
<dbReference type="EMBL" id="LT629758">
    <property type="protein sequence ID" value="SDS69921.1"/>
    <property type="molecule type" value="Genomic_DNA"/>
</dbReference>
<gene>
    <name evidence="7" type="ORF">SAMN04489716_1393</name>
</gene>
<dbReference type="Pfam" id="PF21597">
    <property type="entry name" value="TetR_C_43"/>
    <property type="match status" value="1"/>
</dbReference>
<evidence type="ECO:0000313" key="7">
    <source>
        <dbReference type="EMBL" id="SDS69921.1"/>
    </source>
</evidence>
<dbReference type="InterPro" id="IPR049445">
    <property type="entry name" value="TetR_SbtR-like_C"/>
</dbReference>
<keyword evidence="2 4" id="KW-0238">DNA-binding</keyword>
<evidence type="ECO:0000313" key="8">
    <source>
        <dbReference type="Proteomes" id="UP000198688"/>
    </source>
</evidence>
<keyword evidence="1" id="KW-0805">Transcription regulation</keyword>
<feature type="region of interest" description="Disordered" evidence="5">
    <location>
        <begin position="1"/>
        <end position="27"/>
    </location>
</feature>
<dbReference type="GO" id="GO:0003700">
    <property type="term" value="F:DNA-binding transcription factor activity"/>
    <property type="evidence" value="ECO:0007669"/>
    <property type="project" value="TreeGrafter"/>
</dbReference>
<dbReference type="PROSITE" id="PS50977">
    <property type="entry name" value="HTH_TETR_2"/>
    <property type="match status" value="1"/>
</dbReference>
<feature type="domain" description="HTH tetR-type" evidence="6">
    <location>
        <begin position="34"/>
        <end position="93"/>
    </location>
</feature>
<evidence type="ECO:0000256" key="4">
    <source>
        <dbReference type="PROSITE-ProRule" id="PRU00335"/>
    </source>
</evidence>
<accession>A0A1H1UCA0</accession>
<dbReference type="PRINTS" id="PR00455">
    <property type="entry name" value="HTHTETR"/>
</dbReference>
<dbReference type="Pfam" id="PF00440">
    <property type="entry name" value="TetR_N"/>
    <property type="match status" value="1"/>
</dbReference>
<dbReference type="InterPro" id="IPR050109">
    <property type="entry name" value="HTH-type_TetR-like_transc_reg"/>
</dbReference>
<evidence type="ECO:0000256" key="1">
    <source>
        <dbReference type="ARBA" id="ARBA00023015"/>
    </source>
</evidence>
<keyword evidence="3" id="KW-0804">Transcription</keyword>
<dbReference type="GO" id="GO:0000976">
    <property type="term" value="F:transcription cis-regulatory region binding"/>
    <property type="evidence" value="ECO:0007669"/>
    <property type="project" value="TreeGrafter"/>
</dbReference>
<dbReference type="InterPro" id="IPR001647">
    <property type="entry name" value="HTH_TetR"/>
</dbReference>
<feature type="compositionally biased region" description="Polar residues" evidence="5">
    <location>
        <begin position="1"/>
        <end position="23"/>
    </location>
</feature>
<evidence type="ECO:0000256" key="5">
    <source>
        <dbReference type="SAM" id="MobiDB-lite"/>
    </source>
</evidence>
<protein>
    <submittedName>
        <fullName evidence="7">DNA-binding transcriptional regulator, AcrR family</fullName>
    </submittedName>
</protein>
<dbReference type="AlphaFoldDB" id="A0A1H1UCA0"/>
<dbReference type="InterPro" id="IPR036271">
    <property type="entry name" value="Tet_transcr_reg_TetR-rel_C_sf"/>
</dbReference>
<dbReference type="PANTHER" id="PTHR30055">
    <property type="entry name" value="HTH-TYPE TRANSCRIPTIONAL REGULATOR RUTR"/>
    <property type="match status" value="1"/>
</dbReference>
<reference evidence="7 8" key="1">
    <citation type="submission" date="2016-10" db="EMBL/GenBank/DDBJ databases">
        <authorList>
            <person name="de Groot N.N."/>
        </authorList>
    </citation>
    <scope>NUCLEOTIDE SEQUENCE [LARGE SCALE GENOMIC DNA]</scope>
    <source>
        <strain evidence="7 8">DSM 43941</strain>
    </source>
</reference>
<feature type="DNA-binding region" description="H-T-H motif" evidence="4">
    <location>
        <begin position="56"/>
        <end position="75"/>
    </location>
</feature>
<dbReference type="STRING" id="113562.SAMN04489716_1393"/>
<dbReference type="SUPFAM" id="SSF48498">
    <property type="entry name" value="Tetracyclin repressor-like, C-terminal domain"/>
    <property type="match status" value="1"/>
</dbReference>
<name>A0A1H1UCA0_9ACTN</name>
<evidence type="ECO:0000259" key="6">
    <source>
        <dbReference type="PROSITE" id="PS50977"/>
    </source>
</evidence>
<proteinExistence type="predicted"/>
<dbReference type="Gene3D" id="1.10.357.10">
    <property type="entry name" value="Tetracycline Repressor, domain 2"/>
    <property type="match status" value="1"/>
</dbReference>
<keyword evidence="8" id="KW-1185">Reference proteome</keyword>
<dbReference type="SUPFAM" id="SSF46689">
    <property type="entry name" value="Homeodomain-like"/>
    <property type="match status" value="1"/>
</dbReference>
<dbReference type="InterPro" id="IPR009057">
    <property type="entry name" value="Homeodomain-like_sf"/>
</dbReference>
<sequence>MNVNTAPTLRTSTGYSPTMSAESTPARPLRRDAVDNRRRLLHAATQAFAEKGLALDVRDIAKRAGVGIGTIYRHFATKEILIDAVVDEALDRWAKTVRESALASDPWEGFVRFMEQSLDLLAEHRALLDGLTDPRIATPRIQQCQAELRIVLAGLIERMQAAGAIRAGTTVDDVSLLMIGLGRIIQVTEDQAPGSWRRQLDIMLAGLRAGDR</sequence>
<evidence type="ECO:0000256" key="2">
    <source>
        <dbReference type="ARBA" id="ARBA00023125"/>
    </source>
</evidence>
<evidence type="ECO:0000256" key="3">
    <source>
        <dbReference type="ARBA" id="ARBA00023163"/>
    </source>
</evidence>
<dbReference type="Proteomes" id="UP000198688">
    <property type="component" value="Chromosome I"/>
</dbReference>
<dbReference type="PANTHER" id="PTHR30055:SF234">
    <property type="entry name" value="HTH-TYPE TRANSCRIPTIONAL REGULATOR BETI"/>
    <property type="match status" value="1"/>
</dbReference>